<proteinExistence type="predicted"/>
<protein>
    <submittedName>
        <fullName evidence="1">Uncharacterized protein</fullName>
    </submittedName>
</protein>
<dbReference type="Proteomes" id="UP000055014">
    <property type="component" value="Unassembled WGS sequence"/>
</dbReference>
<feature type="non-terminal residue" evidence="1">
    <location>
        <position position="1"/>
    </location>
</feature>
<dbReference type="PATRIC" id="fig|1236046.5.peg.827"/>
<evidence type="ECO:0000313" key="2">
    <source>
        <dbReference type="Proteomes" id="UP000055014"/>
    </source>
</evidence>
<accession>A0A101I6J5</accession>
<evidence type="ECO:0000313" key="1">
    <source>
        <dbReference type="EMBL" id="KUK89414.1"/>
    </source>
</evidence>
<sequence length="54" mass="6499">QWYLFAKLKSQICESFGKMFYNIVEDSGLTWFFYVMLDISRNNSRITGGLKWHE</sequence>
<organism evidence="1 2">
    <name type="scientific">Mesotoga infera</name>
    <dbReference type="NCBI Taxonomy" id="1236046"/>
    <lineage>
        <taxon>Bacteria</taxon>
        <taxon>Thermotogati</taxon>
        <taxon>Thermotogota</taxon>
        <taxon>Thermotogae</taxon>
        <taxon>Kosmotogales</taxon>
        <taxon>Kosmotogaceae</taxon>
        <taxon>Mesotoga</taxon>
    </lineage>
</organism>
<dbReference type="EMBL" id="LGGW01000091">
    <property type="protein sequence ID" value="KUK89414.1"/>
    <property type="molecule type" value="Genomic_DNA"/>
</dbReference>
<dbReference type="AlphaFoldDB" id="A0A101I6J5"/>
<gene>
    <name evidence="1" type="ORF">XE02_1035</name>
</gene>
<reference evidence="2" key="1">
    <citation type="journal article" date="2015" name="MBio">
        <title>Genome-Resolved Metagenomic Analysis Reveals Roles for Candidate Phyla and Other Microbial Community Members in Biogeochemical Transformations in Oil Reservoirs.</title>
        <authorList>
            <person name="Hu P."/>
            <person name="Tom L."/>
            <person name="Singh A."/>
            <person name="Thomas B.C."/>
            <person name="Baker B.J."/>
            <person name="Piceno Y.M."/>
            <person name="Andersen G.L."/>
            <person name="Banfield J.F."/>
        </authorList>
    </citation>
    <scope>NUCLEOTIDE SEQUENCE [LARGE SCALE GENOMIC DNA]</scope>
</reference>
<comment type="caution">
    <text evidence="1">The sequence shown here is derived from an EMBL/GenBank/DDBJ whole genome shotgun (WGS) entry which is preliminary data.</text>
</comment>
<name>A0A101I6J5_9BACT</name>